<evidence type="ECO:0000256" key="1">
    <source>
        <dbReference type="ARBA" id="ARBA00004141"/>
    </source>
</evidence>
<sequence>MTPDRPAAEGQPFDTAQAAEIPEPDKPVEAPSGRAVGPADGTSPGRAGRVREPIVIHMPVNIRSLSLALLAMFAGLLVLYWAKAVFIPFMLGLIFSYALSPLVNWMELRRVPRWLGAALLLLAILGAMGKSAYSLSDEAARLVESLPAAAQKFGQAIKTRSGKSDSTLETVQKAATQIEQAAQDGAMPATSRGAMRVVVEPSRFNIKDYLWTGTLGLAALVGQVTVVVFLTYFLMVSGDTFRRKLVKLTGPSLARKKITLQALDEITGQIQRYLQVQLLTSALVGLLTGLALRILGLENAAVWGIAAGVFNLVPYVGSLVTAVTSALVGFLQFGSLNMALAVGGASLLIHTIVGNLLTPWLTSRASRMNPVAVFVGLLAWGWLWGVWGLLLGIPILMIVKSVCDRVDDLKPVGEFLGS</sequence>
<dbReference type="EMBL" id="JBHSRS010000084">
    <property type="protein sequence ID" value="MFC6284520.1"/>
    <property type="molecule type" value="Genomic_DNA"/>
</dbReference>
<reference evidence="9" key="1">
    <citation type="journal article" date="2019" name="Int. J. Syst. Evol. Microbiol.">
        <title>The Global Catalogue of Microorganisms (GCM) 10K type strain sequencing project: providing services to taxonomists for standard genome sequencing and annotation.</title>
        <authorList>
            <consortium name="The Broad Institute Genomics Platform"/>
            <consortium name="The Broad Institute Genome Sequencing Center for Infectious Disease"/>
            <person name="Wu L."/>
            <person name="Ma J."/>
        </authorList>
    </citation>
    <scope>NUCLEOTIDE SEQUENCE [LARGE SCALE GENOMIC DNA]</scope>
    <source>
        <strain evidence="9">CCUG 39402</strain>
    </source>
</reference>
<dbReference type="RefSeq" id="WP_371438777.1">
    <property type="nucleotide sequence ID" value="NZ_JBHSRS010000084.1"/>
</dbReference>
<accession>A0ABW1U4R9</accession>
<keyword evidence="9" id="KW-1185">Reference proteome</keyword>
<name>A0ABW1U4R9_9BURK</name>
<dbReference type="InterPro" id="IPR002549">
    <property type="entry name" value="AI-2E-like"/>
</dbReference>
<evidence type="ECO:0000313" key="8">
    <source>
        <dbReference type="EMBL" id="MFC6284520.1"/>
    </source>
</evidence>
<dbReference type="PANTHER" id="PTHR21716:SF16">
    <property type="entry name" value="BLL1467 PROTEIN"/>
    <property type="match status" value="1"/>
</dbReference>
<gene>
    <name evidence="8" type="ORF">ACFQND_25120</name>
</gene>
<proteinExistence type="inferred from homology"/>
<comment type="caution">
    <text evidence="8">The sequence shown here is derived from an EMBL/GenBank/DDBJ whole genome shotgun (WGS) entry which is preliminary data.</text>
</comment>
<evidence type="ECO:0000256" key="4">
    <source>
        <dbReference type="ARBA" id="ARBA00022989"/>
    </source>
</evidence>
<evidence type="ECO:0000256" key="2">
    <source>
        <dbReference type="ARBA" id="ARBA00009773"/>
    </source>
</evidence>
<keyword evidence="5 7" id="KW-0472">Membrane</keyword>
<evidence type="ECO:0000313" key="9">
    <source>
        <dbReference type="Proteomes" id="UP001596270"/>
    </source>
</evidence>
<dbReference type="Pfam" id="PF01594">
    <property type="entry name" value="AI-2E_transport"/>
    <property type="match status" value="1"/>
</dbReference>
<evidence type="ECO:0000256" key="6">
    <source>
        <dbReference type="SAM" id="MobiDB-lite"/>
    </source>
</evidence>
<comment type="subcellular location">
    <subcellularLocation>
        <location evidence="1">Membrane</location>
        <topology evidence="1">Multi-pass membrane protein</topology>
    </subcellularLocation>
</comment>
<evidence type="ECO:0000256" key="5">
    <source>
        <dbReference type="ARBA" id="ARBA00023136"/>
    </source>
</evidence>
<feature type="transmembrane region" description="Helical" evidence="7">
    <location>
        <begin position="209"/>
        <end position="235"/>
    </location>
</feature>
<feature type="transmembrane region" description="Helical" evidence="7">
    <location>
        <begin position="338"/>
        <end position="357"/>
    </location>
</feature>
<feature type="transmembrane region" description="Helical" evidence="7">
    <location>
        <begin position="377"/>
        <end position="399"/>
    </location>
</feature>
<protein>
    <submittedName>
        <fullName evidence="8">AI-2E family transporter</fullName>
    </submittedName>
</protein>
<keyword evidence="4 7" id="KW-1133">Transmembrane helix</keyword>
<feature type="transmembrane region" description="Helical" evidence="7">
    <location>
        <begin position="301"/>
        <end position="331"/>
    </location>
</feature>
<evidence type="ECO:0000256" key="3">
    <source>
        <dbReference type="ARBA" id="ARBA00022692"/>
    </source>
</evidence>
<organism evidence="8 9">
    <name type="scientific">Polaromonas aquatica</name>
    <dbReference type="NCBI Taxonomy" id="332657"/>
    <lineage>
        <taxon>Bacteria</taxon>
        <taxon>Pseudomonadati</taxon>
        <taxon>Pseudomonadota</taxon>
        <taxon>Betaproteobacteria</taxon>
        <taxon>Burkholderiales</taxon>
        <taxon>Comamonadaceae</taxon>
        <taxon>Polaromonas</taxon>
    </lineage>
</organism>
<feature type="transmembrane region" description="Helical" evidence="7">
    <location>
        <begin position="86"/>
        <end position="103"/>
    </location>
</feature>
<keyword evidence="3 7" id="KW-0812">Transmembrane</keyword>
<feature type="transmembrane region" description="Helical" evidence="7">
    <location>
        <begin position="60"/>
        <end position="80"/>
    </location>
</feature>
<feature type="transmembrane region" description="Helical" evidence="7">
    <location>
        <begin position="276"/>
        <end position="295"/>
    </location>
</feature>
<dbReference type="PANTHER" id="PTHR21716">
    <property type="entry name" value="TRANSMEMBRANE PROTEIN"/>
    <property type="match status" value="1"/>
</dbReference>
<feature type="region of interest" description="Disordered" evidence="6">
    <location>
        <begin position="1"/>
        <end position="46"/>
    </location>
</feature>
<evidence type="ECO:0000256" key="7">
    <source>
        <dbReference type="SAM" id="Phobius"/>
    </source>
</evidence>
<dbReference type="Proteomes" id="UP001596270">
    <property type="component" value="Unassembled WGS sequence"/>
</dbReference>
<feature type="transmembrane region" description="Helical" evidence="7">
    <location>
        <begin position="115"/>
        <end position="133"/>
    </location>
</feature>
<comment type="similarity">
    <text evidence="2">Belongs to the autoinducer-2 exporter (AI-2E) (TC 2.A.86) family.</text>
</comment>